<feature type="region of interest" description="Disordered" evidence="7">
    <location>
        <begin position="612"/>
        <end position="634"/>
    </location>
</feature>
<keyword evidence="6 8" id="KW-0472">Membrane</keyword>
<dbReference type="CDD" id="cd01127">
    <property type="entry name" value="TrwB_TraG_TraD_VirD4"/>
    <property type="match status" value="2"/>
</dbReference>
<organism evidence="9 10">
    <name type="scientific">Solibaculum intestinale</name>
    <dbReference type="NCBI Taxonomy" id="3133165"/>
    <lineage>
        <taxon>Bacteria</taxon>
        <taxon>Bacillati</taxon>
        <taxon>Bacillota</taxon>
        <taxon>Clostridia</taxon>
        <taxon>Eubacteriales</taxon>
        <taxon>Oscillospiraceae</taxon>
        <taxon>Solibaculum</taxon>
    </lineage>
</organism>
<evidence type="ECO:0000256" key="8">
    <source>
        <dbReference type="SAM" id="Phobius"/>
    </source>
</evidence>
<dbReference type="RefSeq" id="WP_349219199.1">
    <property type="nucleotide sequence ID" value="NZ_JBBMFD010000009.1"/>
</dbReference>
<comment type="subcellular location">
    <subcellularLocation>
        <location evidence="1">Cell membrane</location>
        <topology evidence="1">Multi-pass membrane protein</topology>
    </subcellularLocation>
</comment>
<evidence type="ECO:0000313" key="10">
    <source>
        <dbReference type="Proteomes" id="UP001489509"/>
    </source>
</evidence>
<evidence type="ECO:0000256" key="6">
    <source>
        <dbReference type="ARBA" id="ARBA00023136"/>
    </source>
</evidence>
<dbReference type="Proteomes" id="UP001489509">
    <property type="component" value="Unassembled WGS sequence"/>
</dbReference>
<dbReference type="Pfam" id="PF02534">
    <property type="entry name" value="T4SS-DNA_transf"/>
    <property type="match status" value="1"/>
</dbReference>
<dbReference type="InterPro" id="IPR027417">
    <property type="entry name" value="P-loop_NTPase"/>
</dbReference>
<accession>A0ABV1DZS6</accession>
<comment type="similarity">
    <text evidence="2">Belongs to the VirD4/TraG family.</text>
</comment>
<evidence type="ECO:0000256" key="5">
    <source>
        <dbReference type="ARBA" id="ARBA00022989"/>
    </source>
</evidence>
<gene>
    <name evidence="9" type="ORF">WMO26_06945</name>
</gene>
<feature type="transmembrane region" description="Helical" evidence="8">
    <location>
        <begin position="71"/>
        <end position="93"/>
    </location>
</feature>
<name>A0ABV1DZS6_9FIRM</name>
<evidence type="ECO:0000256" key="3">
    <source>
        <dbReference type="ARBA" id="ARBA00022475"/>
    </source>
</evidence>
<evidence type="ECO:0000256" key="4">
    <source>
        <dbReference type="ARBA" id="ARBA00022692"/>
    </source>
</evidence>
<keyword evidence="5 8" id="KW-1133">Transmembrane helix</keyword>
<feature type="compositionally biased region" description="Basic and acidic residues" evidence="7">
    <location>
        <begin position="616"/>
        <end position="625"/>
    </location>
</feature>
<keyword evidence="10" id="KW-1185">Reference proteome</keyword>
<dbReference type="NCBIfam" id="NF045973">
    <property type="entry name" value="conju_CD1115"/>
    <property type="match status" value="1"/>
</dbReference>
<dbReference type="EMBL" id="JBBMFD010000009">
    <property type="protein sequence ID" value="MEQ2440558.1"/>
    <property type="molecule type" value="Genomic_DNA"/>
</dbReference>
<dbReference type="Gene3D" id="3.40.50.300">
    <property type="entry name" value="P-loop containing nucleotide triphosphate hydrolases"/>
    <property type="match status" value="2"/>
</dbReference>
<evidence type="ECO:0000256" key="2">
    <source>
        <dbReference type="ARBA" id="ARBA00008806"/>
    </source>
</evidence>
<evidence type="ECO:0000313" key="9">
    <source>
        <dbReference type="EMBL" id="MEQ2440558.1"/>
    </source>
</evidence>
<dbReference type="PANTHER" id="PTHR37937:SF1">
    <property type="entry name" value="CONJUGATIVE TRANSFER: DNA TRANSPORT"/>
    <property type="match status" value="1"/>
</dbReference>
<protein>
    <submittedName>
        <fullName evidence="9">Type IV secretory system conjugative DNA transfer family protein</fullName>
    </submittedName>
</protein>
<dbReference type="PANTHER" id="PTHR37937">
    <property type="entry name" value="CONJUGATIVE TRANSFER: DNA TRANSPORT"/>
    <property type="match status" value="1"/>
</dbReference>
<dbReference type="SUPFAM" id="SSF52540">
    <property type="entry name" value="P-loop containing nucleoside triphosphate hydrolases"/>
    <property type="match status" value="1"/>
</dbReference>
<evidence type="ECO:0000256" key="1">
    <source>
        <dbReference type="ARBA" id="ARBA00004651"/>
    </source>
</evidence>
<feature type="transmembrane region" description="Helical" evidence="8">
    <location>
        <begin position="29"/>
        <end position="51"/>
    </location>
</feature>
<dbReference type="InterPro" id="IPR003688">
    <property type="entry name" value="TraG/VirD4"/>
</dbReference>
<sequence>MFRLSSKLEKLESKCSELYQKHKKDIPKAIGIGFLAAYFYGAVIHSISAGIDNTWNSSNEPLFTWDPFVNLGALFSPTGLGITAFLVILYCLFTKKGYSLISGYKTKLDKQRKIEILPEGTHGTSGWMEPSHIKEVLEAGPLKEVTAPLFGKTDKGTYVGLKDQRGLNNNIIVYGAPGSGKSRGFCMPFALQAARRRESIIFADPKAEYYETFSDHFRALGYQVRAYNLLDLEASDAWNCLMDSAADVNLVQQIAETIIRNTSTEKESQDFWATAEKNLLMALILYVQTMTVPGTGELLPPEQRSLGTIYQILATTSVNELDARFRSLPRGHPALPPYGIFRQAPHNIWGNIFVGLGSRLNVFQNKLVDSITKYNEIDLELPGNQPCAYFCIISDQDSSLRFLSSLFFSLLFVRLSNSARKQPTRKLPVTVNVLLDEFCNIDVIDFKKILSTARSRNINIQCVVQSVAQLADRYPKTEWEEIVGDCDYQLLLGCNDKMTADFWSAQCGDVTVRVNNANVPMTPLFSPVLNTTRPYVHAKTSTGRPLMMADEVRRLPRDQALFLMRGELPLKLFKIVPEEHPDFERLRSVKAVDYVPGWRKKEGLCATVAQSPSQDFEAHIPKPEESGEYIPTPEELDLHPPIDLSKGIDCKTLTEVSPDEI</sequence>
<keyword evidence="4 8" id="KW-0812">Transmembrane</keyword>
<reference evidence="9 10" key="1">
    <citation type="submission" date="2024-03" db="EMBL/GenBank/DDBJ databases">
        <title>Human intestinal bacterial collection.</title>
        <authorList>
            <person name="Pauvert C."/>
            <person name="Hitch T.C.A."/>
            <person name="Clavel T."/>
        </authorList>
    </citation>
    <scope>NUCLEOTIDE SEQUENCE [LARGE SCALE GENOMIC DNA]</scope>
    <source>
        <strain evidence="9 10">CLA-JM-H44</strain>
    </source>
</reference>
<proteinExistence type="inferred from homology"/>
<keyword evidence="3" id="KW-1003">Cell membrane</keyword>
<dbReference type="InterPro" id="IPR051539">
    <property type="entry name" value="T4SS-coupling_protein"/>
</dbReference>
<evidence type="ECO:0000256" key="7">
    <source>
        <dbReference type="SAM" id="MobiDB-lite"/>
    </source>
</evidence>
<comment type="caution">
    <text evidence="9">The sequence shown here is derived from an EMBL/GenBank/DDBJ whole genome shotgun (WGS) entry which is preliminary data.</text>
</comment>